<dbReference type="Proteomes" id="UP001501333">
    <property type="component" value="Unassembled WGS sequence"/>
</dbReference>
<evidence type="ECO:0000313" key="1">
    <source>
        <dbReference type="EMBL" id="GAA4142062.1"/>
    </source>
</evidence>
<name>A0ABP7YVS8_9FLAO</name>
<protein>
    <recommendedName>
        <fullName evidence="3">HNH nuclease domain-containing protein</fullName>
    </recommendedName>
</protein>
<gene>
    <name evidence="1" type="ORF">GCM10022250_44210</name>
</gene>
<dbReference type="RefSeq" id="WP_229355313.1">
    <property type="nucleotide sequence ID" value="NZ_BAABAO010000017.1"/>
</dbReference>
<evidence type="ECO:0000313" key="2">
    <source>
        <dbReference type="Proteomes" id="UP001501333"/>
    </source>
</evidence>
<organism evidence="1 2">
    <name type="scientific">Flavobacterium chungbukense</name>
    <dbReference type="NCBI Taxonomy" id="877464"/>
    <lineage>
        <taxon>Bacteria</taxon>
        <taxon>Pseudomonadati</taxon>
        <taxon>Bacteroidota</taxon>
        <taxon>Flavobacteriia</taxon>
        <taxon>Flavobacteriales</taxon>
        <taxon>Flavobacteriaceae</taxon>
        <taxon>Flavobacterium</taxon>
    </lineage>
</organism>
<reference evidence="2" key="1">
    <citation type="journal article" date="2019" name="Int. J. Syst. Evol. Microbiol.">
        <title>The Global Catalogue of Microorganisms (GCM) 10K type strain sequencing project: providing services to taxonomists for standard genome sequencing and annotation.</title>
        <authorList>
            <consortium name="The Broad Institute Genomics Platform"/>
            <consortium name="The Broad Institute Genome Sequencing Center for Infectious Disease"/>
            <person name="Wu L."/>
            <person name="Ma J."/>
        </authorList>
    </citation>
    <scope>NUCLEOTIDE SEQUENCE [LARGE SCALE GENOMIC DNA]</scope>
    <source>
        <strain evidence="2">JCM 17386</strain>
    </source>
</reference>
<evidence type="ECO:0008006" key="3">
    <source>
        <dbReference type="Google" id="ProtNLM"/>
    </source>
</evidence>
<dbReference type="Gene3D" id="1.10.30.50">
    <property type="match status" value="1"/>
</dbReference>
<keyword evidence="2" id="KW-1185">Reference proteome</keyword>
<proteinExistence type="predicted"/>
<dbReference type="EMBL" id="BAABAO010000017">
    <property type="protein sequence ID" value="GAA4142062.1"/>
    <property type="molecule type" value="Genomic_DNA"/>
</dbReference>
<comment type="caution">
    <text evidence="1">The sequence shown here is derived from an EMBL/GenBank/DDBJ whole genome shotgun (WGS) entry which is preliminary data.</text>
</comment>
<sequence>MVKIELKNSTQIINFHYNNLTIKNGKEWTIINHLNNRIKKSAGKPNQANLTQMFNYLITKVKKDINGFSILTASPLELEDFKNHFEQTYGPLLDTIYEVRTTPAGKDTLYRDDLLKVFYYKSYDKWKAYELAKEINVNVCPYCNRSYTFVLGDDLKKGTRFEFDHFFDKSTFPYLALSFYNLVPSCHICNSSFKGDKKFKLESSIHPYIESFGNDIVFSILPKNINFINGDSEDYKIRIIKSSRKIENLKFKRAYTNIRTFGLLKLYNMHKDYVNEIIQKSIVYNDDHIKELFSKYKGTLFRTEDDVRRMVLSNYISEEEYSKRPLSKLTADISKELGII</sequence>
<accession>A0ABP7YVS8</accession>